<comment type="subunit">
    <text evidence="11">Component of the ubiquinol-cytochrome c oxidoreductase (cytochrome b-c1 complex, complex III, CIII), a multisubunit enzyme composed of 11 subunits. The complex is composed of 3 respiratory subunits cytochrome b, cytochrome c1 and Rieske protein UQCRFS1, 2 core protein subunits UQCRC1/QCR1 and UQCRC2/QCR2, and 6 low-molecular weight protein subunits UQCRH/QCR6, UQCRB/QCR7, UQCRQ/QCR8, UQCR10/QCR9, UQCR11/QCR10 and subunit 9, the cleavage product of Rieske protein UQCRFS1. The complex exists as an obligatory dimer and forms supercomplexes (SCs) in the inner mitochondrial membrane with NADH-ubiquinone oxidoreductase (complex I, CI) and cytochrome c oxidase (complex IV, CIV), resulting in different assemblies (supercomplex SCI(1)III(2)IV(1) and megacomplex MCI(2)III(2)IV(2)).</text>
</comment>
<comment type="function">
    <text evidence="12">Component of the ubiquinol-cytochrome c oxidoreductase, a multisubunit transmembrane complex that is part of the mitochondrial electron transport chain which drives oxidative phosphorylation.</text>
</comment>
<dbReference type="AlphaFoldDB" id="A0A8C4Q970"/>
<name>A0A8C4Q970_EPTBU</name>
<dbReference type="Gene3D" id="1.10.1090.10">
    <property type="entry name" value="Cytochrome b-c1 complex subunit 7"/>
    <property type="match status" value="1"/>
</dbReference>
<comment type="similarity">
    <text evidence="2 12">Belongs to the UQCRB/QCR7 family.</text>
</comment>
<reference evidence="13" key="1">
    <citation type="submission" date="2025-08" db="UniProtKB">
        <authorList>
            <consortium name="Ensembl"/>
        </authorList>
    </citation>
    <scope>IDENTIFICATION</scope>
</reference>
<dbReference type="Ensembl" id="ENSEBUT00000012226.1">
    <property type="protein sequence ID" value="ENSEBUP00000011652.1"/>
    <property type="gene ID" value="ENSEBUG00000007466.1"/>
</dbReference>
<evidence type="ECO:0000256" key="10">
    <source>
        <dbReference type="ARBA" id="ARBA00038521"/>
    </source>
</evidence>
<dbReference type="SUPFAM" id="SSF81524">
    <property type="entry name" value="14 kDa protein of cytochrome bc1 complex (Ubiquinol-cytochrome c reductase)"/>
    <property type="match status" value="1"/>
</dbReference>
<dbReference type="GO" id="GO:0005743">
    <property type="term" value="C:mitochondrial inner membrane"/>
    <property type="evidence" value="ECO:0007669"/>
    <property type="project" value="UniProtKB-SubCell"/>
</dbReference>
<keyword evidence="7 12" id="KW-0249">Electron transport</keyword>
<dbReference type="PANTHER" id="PTHR12022">
    <property type="entry name" value="UBIQUINOL-CYTOCHROME C REDUCTASE COMPLEX 14 KD PROTEIN"/>
    <property type="match status" value="1"/>
</dbReference>
<evidence type="ECO:0000256" key="12">
    <source>
        <dbReference type="PIRNR" id="PIRNR000022"/>
    </source>
</evidence>
<dbReference type="PANTHER" id="PTHR12022:SF0">
    <property type="entry name" value="CYTOCHROME B-C1 COMPLEX SUBUNIT 7"/>
    <property type="match status" value="1"/>
</dbReference>
<evidence type="ECO:0000313" key="14">
    <source>
        <dbReference type="Proteomes" id="UP000694388"/>
    </source>
</evidence>
<keyword evidence="6 12" id="KW-0999">Mitochondrion inner membrane</keyword>
<dbReference type="GO" id="GO:0006122">
    <property type="term" value="P:mitochondrial electron transport, ubiquinol to cytochrome c"/>
    <property type="evidence" value="ECO:0007669"/>
    <property type="project" value="InterPro"/>
</dbReference>
<keyword evidence="8 12" id="KW-0496">Mitochondrion</keyword>
<evidence type="ECO:0000256" key="6">
    <source>
        <dbReference type="ARBA" id="ARBA00022792"/>
    </source>
</evidence>
<accession>A0A8C4Q970</accession>
<evidence type="ECO:0000256" key="11">
    <source>
        <dbReference type="ARBA" id="ARBA00046393"/>
    </source>
</evidence>
<evidence type="ECO:0000313" key="13">
    <source>
        <dbReference type="Ensembl" id="ENSEBUP00000011652.1"/>
    </source>
</evidence>
<proteinExistence type="inferred from homology"/>
<evidence type="ECO:0000256" key="7">
    <source>
        <dbReference type="ARBA" id="ARBA00022982"/>
    </source>
</evidence>
<dbReference type="Pfam" id="PF02271">
    <property type="entry name" value="UCR_14kD"/>
    <property type="match status" value="1"/>
</dbReference>
<keyword evidence="5 12" id="KW-0679">Respiratory chain</keyword>
<dbReference type="GeneTree" id="ENSGT00390000012916"/>
<keyword evidence="14" id="KW-1185">Reference proteome</keyword>
<evidence type="ECO:0000256" key="2">
    <source>
        <dbReference type="ARBA" id="ARBA00008554"/>
    </source>
</evidence>
<comment type="subunit">
    <text evidence="10">Component of the ubiquinol-cytochrome c oxidoreductase (cytochrome b-c1 complex, complex III, CIII), a multisubunit enzyme composed of 3 respiratory subunits cytochrome b, cytochrome c1 and Rieske protein, 2 core protein subunits, and additional low-molecular weight protein subunits. The complex exists as an obligatory dimer and forms supercomplexes (SCs) in the inner mitochondrial membrane with cytochrome c oxidase (complex IV, CIV).</text>
</comment>
<organism evidence="13 14">
    <name type="scientific">Eptatretus burgeri</name>
    <name type="common">Inshore hagfish</name>
    <dbReference type="NCBI Taxonomy" id="7764"/>
    <lineage>
        <taxon>Eukaryota</taxon>
        <taxon>Metazoa</taxon>
        <taxon>Chordata</taxon>
        <taxon>Craniata</taxon>
        <taxon>Vertebrata</taxon>
        <taxon>Cyclostomata</taxon>
        <taxon>Myxini</taxon>
        <taxon>Myxiniformes</taxon>
        <taxon>Myxinidae</taxon>
        <taxon>Eptatretinae</taxon>
        <taxon>Eptatretus</taxon>
    </lineage>
</organism>
<evidence type="ECO:0000256" key="9">
    <source>
        <dbReference type="ARBA" id="ARBA00023136"/>
    </source>
</evidence>
<dbReference type="OMA" id="MAKWEAN"/>
<keyword evidence="9 12" id="KW-0472">Membrane</keyword>
<dbReference type="InterPro" id="IPR003197">
    <property type="entry name" value="QCR7"/>
</dbReference>
<dbReference type="GO" id="GO:0045275">
    <property type="term" value="C:respiratory chain complex III"/>
    <property type="evidence" value="ECO:0007669"/>
    <property type="project" value="InterPro"/>
</dbReference>
<dbReference type="GO" id="GO:0001525">
    <property type="term" value="P:angiogenesis"/>
    <property type="evidence" value="ECO:0007669"/>
    <property type="project" value="Ensembl"/>
</dbReference>
<dbReference type="FunFam" id="1.10.1090.10:FF:000001">
    <property type="entry name" value="Cytochrome b-c1 complex subunit 7"/>
    <property type="match status" value="1"/>
</dbReference>
<dbReference type="PIRSF" id="PIRSF000022">
    <property type="entry name" value="Bc1_14K"/>
    <property type="match status" value="1"/>
</dbReference>
<evidence type="ECO:0000256" key="4">
    <source>
        <dbReference type="ARBA" id="ARBA00022448"/>
    </source>
</evidence>
<evidence type="ECO:0000256" key="3">
    <source>
        <dbReference type="ARBA" id="ARBA00016323"/>
    </source>
</evidence>
<dbReference type="Proteomes" id="UP000694388">
    <property type="component" value="Unplaced"/>
</dbReference>
<keyword evidence="4 12" id="KW-0813">Transport</keyword>
<dbReference type="InterPro" id="IPR036544">
    <property type="entry name" value="QCR7_sf"/>
</dbReference>
<sequence>MILRHFAGLMHDDMLYETPVVQEAIRRLPETMYDERAFRIKMALDLSMKHRILPESQWTKYEEDVGYLQPYIHEVERELKEKAEWEKNL</sequence>
<comment type="subcellular location">
    <subcellularLocation>
        <location evidence="1">Mitochondrion inner membrane</location>
        <topology evidence="1">Peripheral membrane protein</topology>
        <orientation evidence="1">Matrix side</orientation>
    </subcellularLocation>
</comment>
<protein>
    <recommendedName>
        <fullName evidence="3 12">Cytochrome b-c1 complex subunit 7</fullName>
    </recommendedName>
</protein>
<evidence type="ECO:0000256" key="1">
    <source>
        <dbReference type="ARBA" id="ARBA00004443"/>
    </source>
</evidence>
<evidence type="ECO:0000256" key="5">
    <source>
        <dbReference type="ARBA" id="ARBA00022660"/>
    </source>
</evidence>
<reference evidence="13" key="2">
    <citation type="submission" date="2025-09" db="UniProtKB">
        <authorList>
            <consortium name="Ensembl"/>
        </authorList>
    </citation>
    <scope>IDENTIFICATION</scope>
</reference>
<evidence type="ECO:0000256" key="8">
    <source>
        <dbReference type="ARBA" id="ARBA00023128"/>
    </source>
</evidence>